<feature type="chain" id="PRO_5046476418" evidence="1">
    <location>
        <begin position="26"/>
        <end position="232"/>
    </location>
</feature>
<dbReference type="Proteomes" id="UP001589619">
    <property type="component" value="Unassembled WGS sequence"/>
</dbReference>
<gene>
    <name evidence="2" type="ORF">ACFFNY_13180</name>
</gene>
<keyword evidence="1" id="KW-0732">Signal</keyword>
<protein>
    <submittedName>
        <fullName evidence="2">YhcN/YlaJ family sporulation lipoprotein</fullName>
    </submittedName>
</protein>
<keyword evidence="2" id="KW-0449">Lipoprotein</keyword>
<dbReference type="Pfam" id="PF09580">
    <property type="entry name" value="Spore_YhcN_YlaJ"/>
    <property type="match status" value="1"/>
</dbReference>
<feature type="signal peptide" evidence="1">
    <location>
        <begin position="1"/>
        <end position="25"/>
    </location>
</feature>
<evidence type="ECO:0000313" key="2">
    <source>
        <dbReference type="EMBL" id="MFB9752512.1"/>
    </source>
</evidence>
<dbReference type="InterPro" id="IPR014247">
    <property type="entry name" value="Spore_lipoprot_YhcN/YlaJ"/>
</dbReference>
<evidence type="ECO:0000256" key="1">
    <source>
        <dbReference type="SAM" id="SignalP"/>
    </source>
</evidence>
<keyword evidence="3" id="KW-1185">Reference proteome</keyword>
<accession>A0ABV5VWG6</accession>
<sequence>MAAKSIRLALLASLVAVSAAGCANARHETSGTNDGVKAKNYRSMSNRGDGYGDMRLGLDRYRGADPNTFRNADSLRDGLTRDTGMTSYNHDGVNRWSDYRGATPDMTVHPSSEGVQSAKEVADSLTGLGPVQMANVLLAGNNAYVAVMTHNGQDIDNAADVKSQIAEKVKAGRPDIQNVYVSANPDFVNSVKRYTEDLNAGKPISGLGEEFMTMVHRLFPTNAAKTGTGATR</sequence>
<dbReference type="PROSITE" id="PS51257">
    <property type="entry name" value="PROKAR_LIPOPROTEIN"/>
    <property type="match status" value="1"/>
</dbReference>
<evidence type="ECO:0000313" key="3">
    <source>
        <dbReference type="Proteomes" id="UP001589619"/>
    </source>
</evidence>
<proteinExistence type="predicted"/>
<organism evidence="2 3">
    <name type="scientific">Paenibacillus hodogayensis</name>
    <dbReference type="NCBI Taxonomy" id="279208"/>
    <lineage>
        <taxon>Bacteria</taxon>
        <taxon>Bacillati</taxon>
        <taxon>Bacillota</taxon>
        <taxon>Bacilli</taxon>
        <taxon>Bacillales</taxon>
        <taxon>Paenibacillaceae</taxon>
        <taxon>Paenibacillus</taxon>
    </lineage>
</organism>
<dbReference type="RefSeq" id="WP_344911734.1">
    <property type="nucleotide sequence ID" value="NZ_BAAAYO010000010.1"/>
</dbReference>
<reference evidence="2 3" key="1">
    <citation type="submission" date="2024-09" db="EMBL/GenBank/DDBJ databases">
        <authorList>
            <person name="Sun Q."/>
            <person name="Mori K."/>
        </authorList>
    </citation>
    <scope>NUCLEOTIDE SEQUENCE [LARGE SCALE GENOMIC DNA]</scope>
    <source>
        <strain evidence="2 3">JCM 12520</strain>
    </source>
</reference>
<dbReference type="NCBIfam" id="TIGR02898">
    <property type="entry name" value="spore_YhcN_YlaJ"/>
    <property type="match status" value="1"/>
</dbReference>
<dbReference type="EMBL" id="JBHMAG010000009">
    <property type="protein sequence ID" value="MFB9752512.1"/>
    <property type="molecule type" value="Genomic_DNA"/>
</dbReference>
<comment type="caution">
    <text evidence="2">The sequence shown here is derived from an EMBL/GenBank/DDBJ whole genome shotgun (WGS) entry which is preliminary data.</text>
</comment>
<dbReference type="InterPro" id="IPR019076">
    <property type="entry name" value="Spore_lipoprot_YhcN/YlaJ-like"/>
</dbReference>
<name>A0ABV5VWG6_9BACL</name>